<name>A0A5B7X0Y6_9FLAO</name>
<dbReference type="AlphaFoldDB" id="A0A5B7X0Y6"/>
<reference evidence="1 2" key="1">
    <citation type="submission" date="2019-06" db="EMBL/GenBank/DDBJ databases">
        <title>Complete genome sequence of Antarcticibacterium flavum KCTC 52984T from an Antarctic marine sediment.</title>
        <authorList>
            <person name="Lee Y.M."/>
            <person name="Shin S.C."/>
        </authorList>
    </citation>
    <scope>NUCLEOTIDE SEQUENCE [LARGE SCALE GENOMIC DNA]</scope>
    <source>
        <strain evidence="1 2">KCTC 52984</strain>
    </source>
</reference>
<dbReference type="Proteomes" id="UP000309016">
    <property type="component" value="Chromosome"/>
</dbReference>
<evidence type="ECO:0000313" key="2">
    <source>
        <dbReference type="Proteomes" id="UP000309016"/>
    </source>
</evidence>
<proteinExistence type="predicted"/>
<accession>A0A5B7X0Y6</accession>
<sequence>MKITLLFLLVLTTTSGISQEVYTSHATQHFPSAEVISMDRVITVDDQKITIKSVTNENKVKIQTLQITGKVTNYDNGYSFVEYRCTTRNSRSPSTVIIKKDRPSFITLLQPSLTDHNTLEELKILLDR</sequence>
<keyword evidence="2" id="KW-1185">Reference proteome</keyword>
<gene>
    <name evidence="1" type="ORF">FHG64_06125</name>
</gene>
<organism evidence="1 2">
    <name type="scientific">Antarcticibacterium flavum</name>
    <dbReference type="NCBI Taxonomy" id="2058175"/>
    <lineage>
        <taxon>Bacteria</taxon>
        <taxon>Pseudomonadati</taxon>
        <taxon>Bacteroidota</taxon>
        <taxon>Flavobacteriia</taxon>
        <taxon>Flavobacteriales</taxon>
        <taxon>Flavobacteriaceae</taxon>
        <taxon>Antarcticibacterium</taxon>
    </lineage>
</organism>
<protein>
    <submittedName>
        <fullName evidence="1">Uncharacterized protein</fullName>
    </submittedName>
</protein>
<dbReference type="KEGG" id="afla:FHG64_06125"/>
<dbReference type="RefSeq" id="WP_139065599.1">
    <property type="nucleotide sequence ID" value="NZ_CP040812.1"/>
</dbReference>
<dbReference type="EMBL" id="CP040812">
    <property type="protein sequence ID" value="QCY69017.1"/>
    <property type="molecule type" value="Genomic_DNA"/>
</dbReference>
<evidence type="ECO:0000313" key="1">
    <source>
        <dbReference type="EMBL" id="QCY69017.1"/>
    </source>
</evidence>